<protein>
    <submittedName>
        <fullName evidence="7">Bacteroidetes-Associated Carbohydrate-binding Often N-terminal</fullName>
    </submittedName>
</protein>
<dbReference type="Proteomes" id="UP000254263">
    <property type="component" value="Unassembled WGS sequence"/>
</dbReference>
<dbReference type="GO" id="GO:0006508">
    <property type="term" value="P:proteolysis"/>
    <property type="evidence" value="ECO:0007669"/>
    <property type="project" value="UniProtKB-KW"/>
</dbReference>
<keyword evidence="4" id="KW-0843">Virulence</keyword>
<accession>A0A379DHN6</accession>
<evidence type="ECO:0000313" key="7">
    <source>
        <dbReference type="EMBL" id="SUB77464.1"/>
    </source>
</evidence>
<feature type="domain" description="BACON" evidence="6">
    <location>
        <begin position="58"/>
        <end position="109"/>
    </location>
</feature>
<dbReference type="EMBL" id="UGTI01000001">
    <property type="protein sequence ID" value="SUB77464.1"/>
    <property type="molecule type" value="Genomic_DNA"/>
</dbReference>
<dbReference type="AlphaFoldDB" id="A0A379DHN6"/>
<gene>
    <name evidence="7" type="ORF">NCTC13100_00588</name>
</gene>
<reference evidence="7 8" key="1">
    <citation type="submission" date="2018-06" db="EMBL/GenBank/DDBJ databases">
        <authorList>
            <consortium name="Pathogen Informatics"/>
            <person name="Doyle S."/>
        </authorList>
    </citation>
    <scope>NUCLEOTIDE SEQUENCE [LARGE SCALE GENOMIC DNA]</scope>
    <source>
        <strain evidence="7 8">NCTC13100</strain>
    </source>
</reference>
<proteinExistence type="inferred from homology"/>
<evidence type="ECO:0000313" key="8">
    <source>
        <dbReference type="Proteomes" id="UP000254263"/>
    </source>
</evidence>
<dbReference type="CDD" id="cd14948">
    <property type="entry name" value="BACON"/>
    <property type="match status" value="2"/>
</dbReference>
<dbReference type="Gene3D" id="2.60.40.10">
    <property type="entry name" value="Immunoglobulins"/>
    <property type="match status" value="2"/>
</dbReference>
<organism evidence="7 8">
    <name type="scientific">Porphyromonas macacae</name>
    <dbReference type="NCBI Taxonomy" id="28115"/>
    <lineage>
        <taxon>Bacteria</taxon>
        <taxon>Pseudomonadati</taxon>
        <taxon>Bacteroidota</taxon>
        <taxon>Bacteroidia</taxon>
        <taxon>Bacteroidales</taxon>
        <taxon>Porphyromonadaceae</taxon>
        <taxon>Porphyromonas</taxon>
    </lineage>
</organism>
<evidence type="ECO:0000256" key="2">
    <source>
        <dbReference type="ARBA" id="ARBA00022670"/>
    </source>
</evidence>
<name>A0A379DHN6_9PORP</name>
<feature type="domain" description="BACON" evidence="6">
    <location>
        <begin position="148"/>
        <end position="197"/>
    </location>
</feature>
<keyword evidence="3" id="KW-0378">Hydrolase</keyword>
<keyword evidence="3" id="KW-0788">Thiol protease</keyword>
<evidence type="ECO:0000256" key="4">
    <source>
        <dbReference type="ARBA" id="ARBA00023026"/>
    </source>
</evidence>
<dbReference type="Pfam" id="PF13004">
    <property type="entry name" value="BACON"/>
    <property type="match status" value="2"/>
</dbReference>
<dbReference type="InterPro" id="IPR024361">
    <property type="entry name" value="BACON"/>
</dbReference>
<keyword evidence="5" id="KW-0732">Signal</keyword>
<comment type="similarity">
    <text evidence="1">Belongs to the peptidase C25 family.</text>
</comment>
<dbReference type="RefSeq" id="WP_018360023.1">
    <property type="nucleotide sequence ID" value="NZ_UGTI01000001.1"/>
</dbReference>
<evidence type="ECO:0000256" key="1">
    <source>
        <dbReference type="ARBA" id="ARBA00006067"/>
    </source>
</evidence>
<sequence length="547" mass="61670">MKSKLYILLGLIAMLFVAPSCDKGNDYEEAELKVSETSLTFAKKGEEKVVTIETNKEKWNAMAGVEWLTLVREGKSLKIKAAPNAQPVERKGEVLVMSGDASVTIAVTQTATDIIFDIDQTEISLPQEGGGEMVAVTTNSENWSVELEKPTDNWVKFSLNKKAGTINIKVDANDGALRVAKLIAKNGAVLKEIIVKQQGVASVKYILPLFKNPVGKYELISFEQKRGSFLTGHSNALPGWGIYEESYYFCTPSTVFPDLEYAINVVSKKTVYIRMTGNDIEAVKSPDYKAMLKENGFTITDENEAGFMGENEELGFDVKVEYDVKGFSVVTFKSVLKQPKDYPTFKEFPYGPYEWLNNPKWKYAQIKAEELKNGFEVVSESKAQDFPKEIYFLLLEEKKKETDITFRGYFFDWNKSTPEAKRGLNMERIDIFENLNLGAWEEGGKYYLTKEFKALLKKEGFVYLKSGTGIEFYLHKEKNLVAAVRGVSFSDILDGAPVFSINFFLHEKDGSAAALLAPTKKASEARNKFVKELNDRISETDRYLKRK</sequence>
<dbReference type="InterPro" id="IPR013783">
    <property type="entry name" value="Ig-like_fold"/>
</dbReference>
<evidence type="ECO:0000259" key="6">
    <source>
        <dbReference type="Pfam" id="PF13004"/>
    </source>
</evidence>
<dbReference type="GO" id="GO:0008234">
    <property type="term" value="F:cysteine-type peptidase activity"/>
    <property type="evidence" value="ECO:0007669"/>
    <property type="project" value="UniProtKB-KW"/>
</dbReference>
<evidence type="ECO:0000256" key="5">
    <source>
        <dbReference type="SAM" id="SignalP"/>
    </source>
</evidence>
<feature type="signal peptide" evidence="5">
    <location>
        <begin position="1"/>
        <end position="22"/>
    </location>
</feature>
<feature type="chain" id="PRO_5016714256" evidence="5">
    <location>
        <begin position="23"/>
        <end position="547"/>
    </location>
</feature>
<evidence type="ECO:0000256" key="3">
    <source>
        <dbReference type="ARBA" id="ARBA00022807"/>
    </source>
</evidence>
<keyword evidence="2" id="KW-0645">Protease</keyword>